<dbReference type="InterPro" id="IPR041698">
    <property type="entry name" value="Methyltransf_25"/>
</dbReference>
<protein>
    <submittedName>
        <fullName evidence="3">Methyltransferase domain-containing protein</fullName>
    </submittedName>
</protein>
<dbReference type="Gene3D" id="3.40.50.150">
    <property type="entry name" value="Vaccinia Virus protein VP39"/>
    <property type="match status" value="1"/>
</dbReference>
<dbReference type="EMBL" id="FQVW01000048">
    <property type="protein sequence ID" value="SHG65775.1"/>
    <property type="molecule type" value="Genomic_DNA"/>
</dbReference>
<evidence type="ECO:0000313" key="3">
    <source>
        <dbReference type="EMBL" id="SHG65775.1"/>
    </source>
</evidence>
<name>A0A1M5LL87_9BACI</name>
<dbReference type="CDD" id="cd02440">
    <property type="entry name" value="AdoMet_MTases"/>
    <property type="match status" value="1"/>
</dbReference>
<dbReference type="SUPFAM" id="SSF53335">
    <property type="entry name" value="S-adenosyl-L-methionine-dependent methyltransferases"/>
    <property type="match status" value="1"/>
</dbReference>
<reference evidence="3" key="1">
    <citation type="submission" date="2016-11" db="EMBL/GenBank/DDBJ databases">
        <authorList>
            <person name="Jaros S."/>
            <person name="Januszkiewicz K."/>
            <person name="Wedrychowicz H."/>
        </authorList>
    </citation>
    <scope>NUCLEOTIDE SEQUENCE [LARGE SCALE GENOMIC DNA]</scope>
    <source>
        <strain evidence="3">IBRC-M 10683</strain>
    </source>
</reference>
<dbReference type="PANTHER" id="PTHR43861:SF3">
    <property type="entry name" value="PUTATIVE (AFU_ORTHOLOGUE AFUA_2G14390)-RELATED"/>
    <property type="match status" value="1"/>
</dbReference>
<feature type="domain" description="Methyltransferase" evidence="2">
    <location>
        <begin position="42"/>
        <end position="131"/>
    </location>
</feature>
<keyword evidence="3" id="KW-0489">Methyltransferase</keyword>
<dbReference type="Pfam" id="PF13649">
    <property type="entry name" value="Methyltransf_25"/>
    <property type="match status" value="1"/>
</dbReference>
<evidence type="ECO:0000259" key="2">
    <source>
        <dbReference type="Pfam" id="PF13649"/>
    </source>
</evidence>
<accession>A0A1M5LL87</accession>
<dbReference type="STRING" id="930117.SAMN05216225_104820"/>
<dbReference type="OrthoDB" id="9804312at2"/>
<dbReference type="InterPro" id="IPR029063">
    <property type="entry name" value="SAM-dependent_MTases_sf"/>
</dbReference>
<dbReference type="AlphaFoldDB" id="A0A1M5LL87"/>
<dbReference type="GO" id="GO:0008168">
    <property type="term" value="F:methyltransferase activity"/>
    <property type="evidence" value="ECO:0007669"/>
    <property type="project" value="UniProtKB-KW"/>
</dbReference>
<gene>
    <name evidence="3" type="ORF">SAMN05216225_104820</name>
</gene>
<dbReference type="PANTHER" id="PTHR43861">
    <property type="entry name" value="TRANS-ACONITATE 2-METHYLTRANSFERASE-RELATED"/>
    <property type="match status" value="1"/>
</dbReference>
<evidence type="ECO:0000256" key="1">
    <source>
        <dbReference type="ARBA" id="ARBA00022679"/>
    </source>
</evidence>
<dbReference type="RefSeq" id="WP_072891659.1">
    <property type="nucleotide sequence ID" value="NZ_FQVW01000048.1"/>
</dbReference>
<sequence>MTFKNHWDERFADVEYVYGKKPNEFIKEKGKRIPKNSKVACFAEGEGRNGVYLAKLGHHVTTYDLSSVGLAKANQLAKENNVEIKTIQMNLTQKPLPKGTYDAGVMVFGHVPKEDQRYFFENMVGSIKNGGILILEVYSDEQFTYKTGGPETANRLYNPMDILNWIKDYKCLHFYYGEADRIEGKRHTGIGHVIQAIIKK</sequence>
<keyword evidence="1 3" id="KW-0808">Transferase</keyword>
<organism evidence="3 4">
    <name type="scientific">Ornithinibacillus halophilus</name>
    <dbReference type="NCBI Taxonomy" id="930117"/>
    <lineage>
        <taxon>Bacteria</taxon>
        <taxon>Bacillati</taxon>
        <taxon>Bacillota</taxon>
        <taxon>Bacilli</taxon>
        <taxon>Bacillales</taxon>
        <taxon>Bacillaceae</taxon>
        <taxon>Ornithinibacillus</taxon>
    </lineage>
</organism>
<evidence type="ECO:0000313" key="4">
    <source>
        <dbReference type="Proteomes" id="UP000183988"/>
    </source>
</evidence>
<dbReference type="GO" id="GO:0032259">
    <property type="term" value="P:methylation"/>
    <property type="evidence" value="ECO:0007669"/>
    <property type="project" value="UniProtKB-KW"/>
</dbReference>
<proteinExistence type="predicted"/>
<keyword evidence="4" id="KW-1185">Reference proteome</keyword>
<dbReference type="Proteomes" id="UP000183988">
    <property type="component" value="Unassembled WGS sequence"/>
</dbReference>